<organism evidence="1 2">
    <name type="scientific">Cotonvirus japonicus</name>
    <dbReference type="NCBI Taxonomy" id="2811091"/>
    <lineage>
        <taxon>Viruses</taxon>
        <taxon>Varidnaviria</taxon>
        <taxon>Bamfordvirae</taxon>
        <taxon>Nucleocytoviricota</taxon>
        <taxon>Megaviricetes</taxon>
        <taxon>Imitervirales</taxon>
        <taxon>Mimiviridae</taxon>
        <taxon>Megamimivirinae</taxon>
        <taxon>Cotonvirus</taxon>
        <taxon>Cotonvirus japonicum</taxon>
    </lineage>
</organism>
<accession>A0ABM7NSU0</accession>
<evidence type="ECO:0000313" key="2">
    <source>
        <dbReference type="Proteomes" id="UP001321479"/>
    </source>
</evidence>
<dbReference type="PANTHER" id="PTHR30244">
    <property type="entry name" value="TRANSAMINASE"/>
    <property type="match status" value="1"/>
</dbReference>
<dbReference type="SUPFAM" id="SSF53383">
    <property type="entry name" value="PLP-dependent transferases"/>
    <property type="match status" value="1"/>
</dbReference>
<dbReference type="EMBL" id="AP024483">
    <property type="protein sequence ID" value="BCS83209.1"/>
    <property type="molecule type" value="Genomic_DNA"/>
</dbReference>
<evidence type="ECO:0000313" key="1">
    <source>
        <dbReference type="EMBL" id="BCS83209.1"/>
    </source>
</evidence>
<reference evidence="1 2" key="1">
    <citation type="submission" date="2021-02" db="EMBL/GenBank/DDBJ databases">
        <title>Cotonvirus japonicus, which uses Golgi apparatus of host cells for its virion factory, phylogenetically links tailed tupanvirus and icosahedral mimivirus.</title>
        <authorList>
            <person name="Takahashi H."/>
            <person name="Fukaya S."/>
            <person name="Song C."/>
            <person name="Murata K."/>
            <person name="Takemura M."/>
        </authorList>
    </citation>
    <scope>NUCLEOTIDE SEQUENCE [LARGE SCALE GENOMIC DNA]</scope>
</reference>
<dbReference type="CDD" id="cd00616">
    <property type="entry name" value="AHBA_syn"/>
    <property type="match status" value="1"/>
</dbReference>
<dbReference type="InterPro" id="IPR015422">
    <property type="entry name" value="PyrdxlP-dep_Trfase_small"/>
</dbReference>
<dbReference type="Proteomes" id="UP001321479">
    <property type="component" value="Segment"/>
</dbReference>
<dbReference type="PANTHER" id="PTHR30244:SF34">
    <property type="entry name" value="DTDP-4-AMINO-4,6-DIDEOXYGALACTOSE TRANSAMINASE"/>
    <property type="match status" value="1"/>
</dbReference>
<dbReference type="RefSeq" id="YP_010841817.1">
    <property type="nucleotide sequence ID" value="NC_079139.1"/>
</dbReference>
<dbReference type="Gene3D" id="3.90.1150.10">
    <property type="entry name" value="Aspartate Aminotransferase, domain 1"/>
    <property type="match status" value="1"/>
</dbReference>
<proteinExistence type="predicted"/>
<sequence length="386" mass="44018">MYQSKWPLFTEKMIKNVSDILTSGKVNQWTGNKVFEFEKKFSEYFGVNHSIAVFNGSVALELCLKTIDLQPGDEVIVTSRTFIASASSISLCGGTPVFVDVDINSQNMTLNNIISAKTSKTKAIILVHLAGWPCDLEEIVEWCHINNIYVIEDCAQAHGAKYKNKYVGTWGDINAWSFCQDKIISTGGEGGMVTTNNKNLFLKAWSFKDHGKNFEKIFNNKLISQPGMFRWLHDSIGTNFRMTEIQASIGIDALDLLDGWILSRRVNASIFNENFQDLPMIRLTIPDEKYYHVYYKYYLFINTNRLKNGYLVKDIIFEINSHGIPCFQGTCGEIYKEKAFNLNLDFPVTKNLSETSIMFLVDPTYTTDVVQKISLMVKNIFTKYQN</sequence>
<dbReference type="Pfam" id="PF01041">
    <property type="entry name" value="DegT_DnrJ_EryC1"/>
    <property type="match status" value="1"/>
</dbReference>
<dbReference type="Gene3D" id="3.40.640.10">
    <property type="entry name" value="Type I PLP-dependent aspartate aminotransferase-like (Major domain)"/>
    <property type="match status" value="1"/>
</dbReference>
<keyword evidence="2" id="KW-1185">Reference proteome</keyword>
<dbReference type="GeneID" id="80558414"/>
<name>A0ABM7NSU0_9VIRU</name>
<dbReference type="InterPro" id="IPR015424">
    <property type="entry name" value="PyrdxlP-dep_Trfase"/>
</dbReference>
<dbReference type="PIRSF" id="PIRSF000390">
    <property type="entry name" value="PLP_StrS"/>
    <property type="match status" value="1"/>
</dbReference>
<dbReference type="InterPro" id="IPR000653">
    <property type="entry name" value="DegT/StrS_aminotransferase"/>
</dbReference>
<protein>
    <submittedName>
        <fullName evidence="1">dTDP-4-amino-46-dideoxygalactose transaminase</fullName>
    </submittedName>
</protein>
<dbReference type="InterPro" id="IPR015421">
    <property type="entry name" value="PyrdxlP-dep_Trfase_major"/>
</dbReference>